<protein>
    <recommendedName>
        <fullName evidence="1">LysM domain-containing protein</fullName>
    </recommendedName>
</protein>
<dbReference type="Proteomes" id="UP000186601">
    <property type="component" value="Unassembled WGS sequence"/>
</dbReference>
<keyword evidence="3" id="KW-1185">Reference proteome</keyword>
<sequence>PLCLGITGQDCDVVQVVEDGDSCAVIAGNAGVELSVLLANNPNVNSECSNIYVGEPATPATAFLPRKIFQLKYIRRVYIMMLVGSAGYATTVSYNRDEVSLLSIKSNNFLLSALMPDDMYEVGVTFCKTMHDTQAMRAGD</sequence>
<dbReference type="STRING" id="98765.A0A2R6S543"/>
<feature type="domain" description="LysM" evidence="1">
    <location>
        <begin position="13"/>
        <end position="59"/>
    </location>
</feature>
<feature type="non-terminal residue" evidence="2">
    <location>
        <position position="1"/>
    </location>
</feature>
<dbReference type="InterPro" id="IPR018392">
    <property type="entry name" value="LysM"/>
</dbReference>
<comment type="caution">
    <text evidence="2">The sequence shown here is derived from an EMBL/GenBank/DDBJ whole genome shotgun (WGS) entry which is preliminary data.</text>
</comment>
<evidence type="ECO:0000313" key="2">
    <source>
        <dbReference type="EMBL" id="PSS37404.1"/>
    </source>
</evidence>
<reference evidence="2 3" key="1">
    <citation type="submission" date="2018-02" db="EMBL/GenBank/DDBJ databases">
        <title>Genome sequence of the basidiomycete white-rot fungus Phlebia centrifuga.</title>
        <authorList>
            <person name="Granchi Z."/>
            <person name="Peng M."/>
            <person name="de Vries R.P."/>
            <person name="Hilden K."/>
            <person name="Makela M.R."/>
            <person name="Grigoriev I."/>
            <person name="Riley R."/>
        </authorList>
    </citation>
    <scope>NUCLEOTIDE SEQUENCE [LARGE SCALE GENOMIC DNA]</scope>
    <source>
        <strain evidence="2 3">FBCC195</strain>
    </source>
</reference>
<organism evidence="2 3">
    <name type="scientific">Hermanssonia centrifuga</name>
    <dbReference type="NCBI Taxonomy" id="98765"/>
    <lineage>
        <taxon>Eukaryota</taxon>
        <taxon>Fungi</taxon>
        <taxon>Dikarya</taxon>
        <taxon>Basidiomycota</taxon>
        <taxon>Agaricomycotina</taxon>
        <taxon>Agaricomycetes</taxon>
        <taxon>Polyporales</taxon>
        <taxon>Meruliaceae</taxon>
        <taxon>Hermanssonia</taxon>
    </lineage>
</organism>
<accession>A0A2R6S543</accession>
<dbReference type="InterPro" id="IPR036779">
    <property type="entry name" value="LysM_dom_sf"/>
</dbReference>
<dbReference type="PROSITE" id="PS51782">
    <property type="entry name" value="LYSM"/>
    <property type="match status" value="1"/>
</dbReference>
<dbReference type="AlphaFoldDB" id="A0A2R6S543"/>
<dbReference type="OrthoDB" id="5985073at2759"/>
<name>A0A2R6S543_9APHY</name>
<proteinExistence type="predicted"/>
<evidence type="ECO:0000259" key="1">
    <source>
        <dbReference type="PROSITE" id="PS51782"/>
    </source>
</evidence>
<evidence type="ECO:0000313" key="3">
    <source>
        <dbReference type="Proteomes" id="UP000186601"/>
    </source>
</evidence>
<dbReference type="EMBL" id="MLYV02000045">
    <property type="protein sequence ID" value="PSS37404.1"/>
    <property type="molecule type" value="Genomic_DNA"/>
</dbReference>
<gene>
    <name evidence="2" type="ORF">PHLCEN_2v768</name>
</gene>
<dbReference type="Gene3D" id="3.10.350.10">
    <property type="entry name" value="LysM domain"/>
    <property type="match status" value="1"/>
</dbReference>
<dbReference type="SUPFAM" id="SSF54106">
    <property type="entry name" value="LysM domain"/>
    <property type="match status" value="1"/>
</dbReference>